<keyword evidence="3" id="KW-0489">Methyltransferase</keyword>
<dbReference type="OrthoDB" id="9814572at2"/>
<dbReference type="PANTHER" id="PTHR42933">
    <property type="entry name" value="SLR6095 PROTEIN"/>
    <property type="match status" value="1"/>
</dbReference>
<dbReference type="STRING" id="947013.SAMN04488109_0020"/>
<evidence type="ECO:0000259" key="9">
    <source>
        <dbReference type="Pfam" id="PF02384"/>
    </source>
</evidence>
<protein>
    <recommendedName>
        <fullName evidence="2">site-specific DNA-methyltransferase (adenine-specific)</fullName>
        <ecNumber evidence="2">2.1.1.72</ecNumber>
    </recommendedName>
</protein>
<dbReference type="PRINTS" id="PR00507">
    <property type="entry name" value="N12N6MTFRASE"/>
</dbReference>
<comment type="catalytic activity">
    <reaction evidence="7">
        <text>a 2'-deoxyadenosine in DNA + S-adenosyl-L-methionine = an N(6)-methyl-2'-deoxyadenosine in DNA + S-adenosyl-L-homocysteine + H(+)</text>
        <dbReference type="Rhea" id="RHEA:15197"/>
        <dbReference type="Rhea" id="RHEA-COMP:12418"/>
        <dbReference type="Rhea" id="RHEA-COMP:12419"/>
        <dbReference type="ChEBI" id="CHEBI:15378"/>
        <dbReference type="ChEBI" id="CHEBI:57856"/>
        <dbReference type="ChEBI" id="CHEBI:59789"/>
        <dbReference type="ChEBI" id="CHEBI:90615"/>
        <dbReference type="ChEBI" id="CHEBI:90616"/>
        <dbReference type="EC" id="2.1.1.72"/>
    </reaction>
</comment>
<feature type="domain" description="DNA methylase adenine-specific" evidence="9">
    <location>
        <begin position="154"/>
        <end position="455"/>
    </location>
</feature>
<organism evidence="10 11">
    <name type="scientific">Chryseolinea serpens</name>
    <dbReference type="NCBI Taxonomy" id="947013"/>
    <lineage>
        <taxon>Bacteria</taxon>
        <taxon>Pseudomonadati</taxon>
        <taxon>Bacteroidota</taxon>
        <taxon>Cytophagia</taxon>
        <taxon>Cytophagales</taxon>
        <taxon>Fulvivirgaceae</taxon>
        <taxon>Chryseolinea</taxon>
    </lineage>
</organism>
<dbReference type="Gene3D" id="3.40.50.150">
    <property type="entry name" value="Vaccinia Virus protein VP39"/>
    <property type="match status" value="1"/>
</dbReference>
<dbReference type="InterPro" id="IPR051537">
    <property type="entry name" value="DNA_Adenine_Mtase"/>
</dbReference>
<proteinExistence type="inferred from homology"/>
<evidence type="ECO:0000256" key="4">
    <source>
        <dbReference type="ARBA" id="ARBA00022679"/>
    </source>
</evidence>
<keyword evidence="4" id="KW-0808">Transferase</keyword>
<dbReference type="AlphaFoldDB" id="A0A1M5JEJ1"/>
<dbReference type="RefSeq" id="WP_073129707.1">
    <property type="nucleotide sequence ID" value="NZ_FQWQ01000001.1"/>
</dbReference>
<evidence type="ECO:0000256" key="6">
    <source>
        <dbReference type="ARBA" id="ARBA00022747"/>
    </source>
</evidence>
<dbReference type="EC" id="2.1.1.72" evidence="2"/>
<dbReference type="PANTHER" id="PTHR42933:SF3">
    <property type="entry name" value="TYPE I RESTRICTION ENZYME MJAVIII METHYLASE SUBUNIT"/>
    <property type="match status" value="1"/>
</dbReference>
<evidence type="ECO:0000256" key="2">
    <source>
        <dbReference type="ARBA" id="ARBA00011900"/>
    </source>
</evidence>
<dbReference type="InterPro" id="IPR003356">
    <property type="entry name" value="DNA_methylase_A-5"/>
</dbReference>
<evidence type="ECO:0000313" key="10">
    <source>
        <dbReference type="EMBL" id="SHG38931.1"/>
    </source>
</evidence>
<evidence type="ECO:0000313" key="11">
    <source>
        <dbReference type="Proteomes" id="UP000184212"/>
    </source>
</evidence>
<dbReference type="GO" id="GO:0003677">
    <property type="term" value="F:DNA binding"/>
    <property type="evidence" value="ECO:0007669"/>
    <property type="project" value="InterPro"/>
</dbReference>
<keyword evidence="6" id="KW-0680">Restriction system</keyword>
<dbReference type="InterPro" id="IPR029063">
    <property type="entry name" value="SAM-dependent_MTases_sf"/>
</dbReference>
<name>A0A1M5JEJ1_9BACT</name>
<evidence type="ECO:0000256" key="5">
    <source>
        <dbReference type="ARBA" id="ARBA00022691"/>
    </source>
</evidence>
<dbReference type="Pfam" id="PF02384">
    <property type="entry name" value="N6_Mtase"/>
    <property type="match status" value="1"/>
</dbReference>
<gene>
    <name evidence="10" type="ORF">SAMN04488109_0020</name>
</gene>
<dbReference type="SUPFAM" id="SSF53335">
    <property type="entry name" value="S-adenosyl-L-methionine-dependent methyltransferases"/>
    <property type="match status" value="1"/>
</dbReference>
<dbReference type="Proteomes" id="UP000184212">
    <property type="component" value="Unassembled WGS sequence"/>
</dbReference>
<feature type="region of interest" description="Disordered" evidence="8">
    <location>
        <begin position="545"/>
        <end position="564"/>
    </location>
</feature>
<evidence type="ECO:0000256" key="3">
    <source>
        <dbReference type="ARBA" id="ARBA00022603"/>
    </source>
</evidence>
<evidence type="ECO:0000256" key="1">
    <source>
        <dbReference type="ARBA" id="ARBA00006594"/>
    </source>
</evidence>
<dbReference type="CDD" id="cd02440">
    <property type="entry name" value="AdoMet_MTases"/>
    <property type="match status" value="1"/>
</dbReference>
<keyword evidence="5" id="KW-0949">S-adenosyl-L-methionine</keyword>
<evidence type="ECO:0000256" key="8">
    <source>
        <dbReference type="SAM" id="MobiDB-lite"/>
    </source>
</evidence>
<comment type="similarity">
    <text evidence="1">Belongs to the N(4)/N(6)-methyltransferase family.</text>
</comment>
<evidence type="ECO:0000256" key="7">
    <source>
        <dbReference type="ARBA" id="ARBA00047942"/>
    </source>
</evidence>
<reference evidence="10 11" key="1">
    <citation type="submission" date="2016-11" db="EMBL/GenBank/DDBJ databases">
        <authorList>
            <person name="Jaros S."/>
            <person name="Januszkiewicz K."/>
            <person name="Wedrychowicz H."/>
        </authorList>
    </citation>
    <scope>NUCLEOTIDE SEQUENCE [LARGE SCALE GENOMIC DNA]</scope>
    <source>
        <strain evidence="10 11">DSM 24574</strain>
    </source>
</reference>
<dbReference type="GO" id="GO:0008170">
    <property type="term" value="F:N-methyltransferase activity"/>
    <property type="evidence" value="ECO:0007669"/>
    <property type="project" value="InterPro"/>
</dbReference>
<dbReference type="GO" id="GO:0032259">
    <property type="term" value="P:methylation"/>
    <property type="evidence" value="ECO:0007669"/>
    <property type="project" value="UniProtKB-KW"/>
</dbReference>
<sequence length="583" mass="65307">MEEMVQERINRLVVLAGKSFFGHSHSGTQLHQVMAVLLLKHASDVWNKTHKTLREKFSDDQAAIDERMKRLRFPLLWENTLEHLFDNRNHPGFATRIDRVLSDLVGGSRGLPEEILKGIAFNADASGLRNRKLKTLVADLANPMLDLSDNVRLGEAVSCLLKSFFGGLTGVGEHYTQPSVSMLLARLLEPKEGMRICDPFSGTGSTLIEMAKHVRSLSGMRSRNVSLYGQDISREAWITAKLHVLLHALDNVHIEAGDIFSNPRHLEQGGLMHFDIVVGALPLDAEGPTVEEARRDPYRRFLRGCPPKGRGDFGYMQHAVETLGPQGRAGLVVPQGVLFRGQREGVIRRSLVEENLVDAVIALPPRLVYGAGIPAAIIIFNKARKTKSVVFIDASKEQIIGRKTTGWTDEDIERIVSTYRQRESVAKFSYVSSQAQIRNNQFNLSVFRYIGSDREGELSKAIILNEDDILKLESELAQVRSDIRMELRDLLGADGDDILSKVNEPLPYYLPEGCRVVMVLDGPLGILMVDATQFFVRRTDEPARSPHKASYLKKSTRSRQPFKKIVAKNSRKTSIVLKKDHSH</sequence>
<dbReference type="GO" id="GO:0009307">
    <property type="term" value="P:DNA restriction-modification system"/>
    <property type="evidence" value="ECO:0007669"/>
    <property type="project" value="UniProtKB-KW"/>
</dbReference>
<dbReference type="EMBL" id="FQWQ01000001">
    <property type="protein sequence ID" value="SHG38931.1"/>
    <property type="molecule type" value="Genomic_DNA"/>
</dbReference>
<keyword evidence="11" id="KW-1185">Reference proteome</keyword>
<accession>A0A1M5JEJ1</accession>
<dbReference type="GO" id="GO:0009007">
    <property type="term" value="F:site-specific DNA-methyltransferase (adenine-specific) activity"/>
    <property type="evidence" value="ECO:0007669"/>
    <property type="project" value="UniProtKB-EC"/>
</dbReference>